<sequence>MSGCKARGIKLWAAISSAGLISAYASKNPPQNQEEKYAVVTLSDCRSILEPPLTPNDFGFYHSGILHTHDITGGEKLWDLAKRCYDSFTSAKNSNKHFTDMSDLNFLMCKAIENPNLTPSSSLRTALISIFEDPVTDEYTEPALVSVGVRDYIGCASIHGVGPSIAVFDSLRDGKLDCAFVYPSPLHSREQMDGLVQHMKAILLEGSASSF</sequence>
<reference evidence="2 3" key="1">
    <citation type="submission" date="2022-03" db="EMBL/GenBank/DDBJ databases">
        <authorList>
            <person name="Nunn A."/>
            <person name="Chopra R."/>
            <person name="Nunn A."/>
            <person name="Contreras Garrido A."/>
        </authorList>
    </citation>
    <scope>NUCLEOTIDE SEQUENCE [LARGE SCALE GENOMIC DNA]</scope>
</reference>
<keyword evidence="3" id="KW-1185">Reference proteome</keyword>
<dbReference type="AlphaFoldDB" id="A0AAU9SE44"/>
<protein>
    <submittedName>
        <fullName evidence="2">Uncharacterized protein</fullName>
    </submittedName>
</protein>
<gene>
    <name evidence="2" type="ORF">TAV2_LOCUS16853</name>
</gene>
<accession>A0AAU9SE44</accession>
<dbReference type="SUPFAM" id="SSF52777">
    <property type="entry name" value="CoA-dependent acyltransferases"/>
    <property type="match status" value="1"/>
</dbReference>
<dbReference type="PANTHER" id="PTHR34375">
    <property type="entry name" value="GATA ZINC FINGER PROTEIN-RELATED"/>
    <property type="match status" value="1"/>
</dbReference>
<proteinExistence type="predicted"/>
<evidence type="ECO:0000256" key="1">
    <source>
        <dbReference type="SAM" id="SignalP"/>
    </source>
</evidence>
<organism evidence="2 3">
    <name type="scientific">Thlaspi arvense</name>
    <name type="common">Field penny-cress</name>
    <dbReference type="NCBI Taxonomy" id="13288"/>
    <lineage>
        <taxon>Eukaryota</taxon>
        <taxon>Viridiplantae</taxon>
        <taxon>Streptophyta</taxon>
        <taxon>Embryophyta</taxon>
        <taxon>Tracheophyta</taxon>
        <taxon>Spermatophyta</taxon>
        <taxon>Magnoliopsida</taxon>
        <taxon>eudicotyledons</taxon>
        <taxon>Gunneridae</taxon>
        <taxon>Pentapetalae</taxon>
        <taxon>rosids</taxon>
        <taxon>malvids</taxon>
        <taxon>Brassicales</taxon>
        <taxon>Brassicaceae</taxon>
        <taxon>Thlaspideae</taxon>
        <taxon>Thlaspi</taxon>
    </lineage>
</organism>
<name>A0AAU9SE44_THLAR</name>
<feature type="signal peptide" evidence="1">
    <location>
        <begin position="1"/>
        <end position="25"/>
    </location>
</feature>
<dbReference type="EMBL" id="OU466861">
    <property type="protein sequence ID" value="CAH2064297.1"/>
    <property type="molecule type" value="Genomic_DNA"/>
</dbReference>
<evidence type="ECO:0000313" key="2">
    <source>
        <dbReference type="EMBL" id="CAH2064297.1"/>
    </source>
</evidence>
<feature type="chain" id="PRO_5043717740" evidence="1">
    <location>
        <begin position="26"/>
        <end position="211"/>
    </location>
</feature>
<evidence type="ECO:0000313" key="3">
    <source>
        <dbReference type="Proteomes" id="UP000836841"/>
    </source>
</evidence>
<dbReference type="PANTHER" id="PTHR34375:SF2">
    <property type="entry name" value="GATA ZINC FINGER PROTEIN"/>
    <property type="match status" value="1"/>
</dbReference>
<dbReference type="Proteomes" id="UP000836841">
    <property type="component" value="Chromosome 5"/>
</dbReference>
<keyword evidence="1" id="KW-0732">Signal</keyword>